<dbReference type="RefSeq" id="XP_013756205.1">
    <property type="nucleotide sequence ID" value="XM_013900751.1"/>
</dbReference>
<dbReference type="GO" id="GO:0005875">
    <property type="term" value="C:microtubule associated complex"/>
    <property type="evidence" value="ECO:0007669"/>
    <property type="project" value="TreeGrafter"/>
</dbReference>
<evidence type="ECO:0000313" key="7">
    <source>
        <dbReference type="Proteomes" id="UP000054408"/>
    </source>
</evidence>
<keyword evidence="1 3" id="KW-0547">Nucleotide-binding</keyword>
<dbReference type="PROSITE" id="PS00411">
    <property type="entry name" value="KINESIN_MOTOR_1"/>
    <property type="match status" value="1"/>
</dbReference>
<dbReference type="InterPro" id="IPR019821">
    <property type="entry name" value="Kinesin_motor_CS"/>
</dbReference>
<dbReference type="InterPro" id="IPR027417">
    <property type="entry name" value="P-loop_NTPase"/>
</dbReference>
<evidence type="ECO:0000256" key="2">
    <source>
        <dbReference type="ARBA" id="ARBA00022840"/>
    </source>
</evidence>
<gene>
    <name evidence="6" type="ORF">AMSG_07282</name>
</gene>
<dbReference type="Pfam" id="PF00225">
    <property type="entry name" value="Kinesin"/>
    <property type="match status" value="1"/>
</dbReference>
<dbReference type="InterPro" id="IPR027640">
    <property type="entry name" value="Kinesin-like_fam"/>
</dbReference>
<dbReference type="SUPFAM" id="SSF52540">
    <property type="entry name" value="P-loop containing nucleoside triphosphate hydrolases"/>
    <property type="match status" value="1"/>
</dbReference>
<sequence>MGRAGAAVAVVAVPGEATVRMVADQSGTGEAVYTYDSVYDDKVPQEALFEAEGHSVVDAVWSGFHACVFAYGQTGAGKSHTMMGSLASASGHGLIPRIAAALAELKASDDPEASIEFSFLEIYNESIRDLLADSAGRHELRLRESPHTGVYVEGLTRLAMANQGALMRALEVGSASRMVAATAMNAGSSRSHAVIELRVARSDGRAARLHLVDLAGSERQVATHAAGVRLKEACAINKSLSALANVIAALAKAAKAGRRANFVPYRNSVLTRLLQSSLGGNAVTCMIAAIAPGAGYRTETESTLRYASRAKYIRNTPKRNASTSSSVDVNALRARIAELEAAAAASSEGGSADAHGPELAELHTQLDRLTTTLADREAAAEAAIARREAMLADSGISLAELGEVFGTGSAPYLVNLNPETALSHTIVCVLRRDVMLLGSDEAAADIAVSAPGVAALHAELRLASETRPHVQVKALFPGASIHINGKLLDPSACGELCPGDRLVIGAALVFRLMWPHAAGLESSPSFTWHDAVAEMAGVLGLETSDHAALVLELARLVSTANDMAEGLDKPVVFSVVEDSGGADGVAVAAWSRLRPKQPPSRMTVAEFRARLEAMTAFAARSVSSVALLRVGEDDPFDEPQPDVLLGRGRYALTRVADLEPASRPLVLDPVLPRAFVRGQAPRLYVDIFLLSNDGGHTRLAAPQTLDAFYGTTVTVVVAVVRAVGMRKRTGSGVFVRYDYPEGDDVDEVTPRADVKRSGEVLWDYVDMFEVRVDENLECYLRSKEVEFEVWGRERE</sequence>
<feature type="binding site" evidence="3">
    <location>
        <begin position="72"/>
        <end position="79"/>
    </location>
    <ligand>
        <name>ATP</name>
        <dbReference type="ChEBI" id="CHEBI:30616"/>
    </ligand>
</feature>
<dbReference type="Gene3D" id="2.60.200.20">
    <property type="match status" value="1"/>
</dbReference>
<keyword evidence="3 4" id="KW-0505">Motor protein</keyword>
<dbReference type="eggNOG" id="KOG0241">
    <property type="taxonomic scope" value="Eukaryota"/>
</dbReference>
<protein>
    <recommendedName>
        <fullName evidence="4">Kinesin-like protein</fullName>
    </recommendedName>
</protein>
<keyword evidence="4" id="KW-0493">Microtubule</keyword>
<dbReference type="InterPro" id="IPR001752">
    <property type="entry name" value="Kinesin_motor_dom"/>
</dbReference>
<dbReference type="PANTHER" id="PTHR47969:SF29">
    <property type="entry name" value="KINESIN-LIKE PROTEIN"/>
    <property type="match status" value="1"/>
</dbReference>
<evidence type="ECO:0000256" key="4">
    <source>
        <dbReference type="RuleBase" id="RU000394"/>
    </source>
</evidence>
<dbReference type="GeneID" id="25566233"/>
<evidence type="ECO:0000313" key="6">
    <source>
        <dbReference type="EMBL" id="KNC51278.1"/>
    </source>
</evidence>
<dbReference type="GO" id="GO:0003777">
    <property type="term" value="F:microtubule motor activity"/>
    <property type="evidence" value="ECO:0007669"/>
    <property type="project" value="InterPro"/>
</dbReference>
<dbReference type="PRINTS" id="PR00380">
    <property type="entry name" value="KINESINHEAVY"/>
</dbReference>
<evidence type="ECO:0000256" key="1">
    <source>
        <dbReference type="ARBA" id="ARBA00022741"/>
    </source>
</evidence>
<dbReference type="OrthoDB" id="3176171at2759"/>
<dbReference type="GO" id="GO:0051231">
    <property type="term" value="P:spindle elongation"/>
    <property type="evidence" value="ECO:0007669"/>
    <property type="project" value="TreeGrafter"/>
</dbReference>
<proteinExistence type="inferred from homology"/>
<comment type="similarity">
    <text evidence="3 4">Belongs to the TRAFAC class myosin-kinesin ATPase superfamily. Kinesin family.</text>
</comment>
<dbReference type="InterPro" id="IPR008984">
    <property type="entry name" value="SMAD_FHA_dom_sf"/>
</dbReference>
<dbReference type="GO" id="GO:0005874">
    <property type="term" value="C:microtubule"/>
    <property type="evidence" value="ECO:0007669"/>
    <property type="project" value="UniProtKB-KW"/>
</dbReference>
<dbReference type="STRING" id="461836.A0A0L0DIY0"/>
<evidence type="ECO:0000256" key="3">
    <source>
        <dbReference type="PROSITE-ProRule" id="PRU00283"/>
    </source>
</evidence>
<keyword evidence="7" id="KW-1185">Reference proteome</keyword>
<organism evidence="6 7">
    <name type="scientific">Thecamonas trahens ATCC 50062</name>
    <dbReference type="NCBI Taxonomy" id="461836"/>
    <lineage>
        <taxon>Eukaryota</taxon>
        <taxon>Apusozoa</taxon>
        <taxon>Apusomonadida</taxon>
        <taxon>Apusomonadidae</taxon>
        <taxon>Thecamonas</taxon>
    </lineage>
</organism>
<dbReference type="GO" id="GO:0007018">
    <property type="term" value="P:microtubule-based movement"/>
    <property type="evidence" value="ECO:0007669"/>
    <property type="project" value="InterPro"/>
</dbReference>
<dbReference type="InterPro" id="IPR036961">
    <property type="entry name" value="Kinesin_motor_dom_sf"/>
</dbReference>
<evidence type="ECO:0000259" key="5">
    <source>
        <dbReference type="PROSITE" id="PS50067"/>
    </source>
</evidence>
<dbReference type="AlphaFoldDB" id="A0A0L0DIY0"/>
<dbReference type="GO" id="GO:0005524">
    <property type="term" value="F:ATP binding"/>
    <property type="evidence" value="ECO:0007669"/>
    <property type="project" value="UniProtKB-UniRule"/>
</dbReference>
<dbReference type="Proteomes" id="UP000054408">
    <property type="component" value="Unassembled WGS sequence"/>
</dbReference>
<feature type="domain" description="Kinesin motor" evidence="5">
    <location>
        <begin position="1"/>
        <end position="313"/>
    </location>
</feature>
<accession>A0A0L0DIY0</accession>
<dbReference type="EMBL" id="GL349466">
    <property type="protein sequence ID" value="KNC51278.1"/>
    <property type="molecule type" value="Genomic_DNA"/>
</dbReference>
<dbReference type="Gene3D" id="3.40.850.10">
    <property type="entry name" value="Kinesin motor domain"/>
    <property type="match status" value="1"/>
</dbReference>
<name>A0A0L0DIY0_THETB</name>
<dbReference type="GO" id="GO:0008017">
    <property type="term" value="F:microtubule binding"/>
    <property type="evidence" value="ECO:0007669"/>
    <property type="project" value="InterPro"/>
</dbReference>
<dbReference type="SUPFAM" id="SSF49879">
    <property type="entry name" value="SMAD/FHA domain"/>
    <property type="match status" value="1"/>
</dbReference>
<dbReference type="PROSITE" id="PS50067">
    <property type="entry name" value="KINESIN_MOTOR_2"/>
    <property type="match status" value="1"/>
</dbReference>
<reference evidence="6 7" key="1">
    <citation type="submission" date="2010-05" db="EMBL/GenBank/DDBJ databases">
        <title>The Genome Sequence of Thecamonas trahens ATCC 50062.</title>
        <authorList>
            <consortium name="The Broad Institute Genome Sequencing Platform"/>
            <person name="Russ C."/>
            <person name="Cuomo C."/>
            <person name="Shea T."/>
            <person name="Young S.K."/>
            <person name="Zeng Q."/>
            <person name="Koehrsen M."/>
            <person name="Haas B."/>
            <person name="Borodovsky M."/>
            <person name="Guigo R."/>
            <person name="Alvarado L."/>
            <person name="Berlin A."/>
            <person name="Bochicchio J."/>
            <person name="Borenstein D."/>
            <person name="Chapman S."/>
            <person name="Chen Z."/>
            <person name="Freedman E."/>
            <person name="Gellesch M."/>
            <person name="Goldberg J."/>
            <person name="Griggs A."/>
            <person name="Gujja S."/>
            <person name="Heilman E."/>
            <person name="Heiman D."/>
            <person name="Hepburn T."/>
            <person name="Howarth C."/>
            <person name="Jen D."/>
            <person name="Larson L."/>
            <person name="Mehta T."/>
            <person name="Park D."/>
            <person name="Pearson M."/>
            <person name="Roberts A."/>
            <person name="Saif S."/>
            <person name="Shenoy N."/>
            <person name="Sisk P."/>
            <person name="Stolte C."/>
            <person name="Sykes S."/>
            <person name="Thomson T."/>
            <person name="Walk T."/>
            <person name="White J."/>
            <person name="Yandava C."/>
            <person name="Burger G."/>
            <person name="Gray M.W."/>
            <person name="Holland P.W.H."/>
            <person name="King N."/>
            <person name="Lang F.B.F."/>
            <person name="Roger A.J."/>
            <person name="Ruiz-Trillo I."/>
            <person name="Lander E."/>
            <person name="Nusbaum C."/>
        </authorList>
    </citation>
    <scope>NUCLEOTIDE SEQUENCE [LARGE SCALE GENOMIC DNA]</scope>
    <source>
        <strain evidence="6 7">ATCC 50062</strain>
    </source>
</reference>
<dbReference type="GO" id="GO:0007052">
    <property type="term" value="P:mitotic spindle organization"/>
    <property type="evidence" value="ECO:0007669"/>
    <property type="project" value="TreeGrafter"/>
</dbReference>
<dbReference type="CDD" id="cd00106">
    <property type="entry name" value="KISc"/>
    <property type="match status" value="1"/>
</dbReference>
<dbReference type="PANTHER" id="PTHR47969">
    <property type="entry name" value="CHROMOSOME-ASSOCIATED KINESIN KIF4A-RELATED"/>
    <property type="match status" value="1"/>
</dbReference>
<dbReference type="SMART" id="SM00129">
    <property type="entry name" value="KISc"/>
    <property type="match status" value="1"/>
</dbReference>
<keyword evidence="2 3" id="KW-0067">ATP-binding</keyword>